<reference evidence="2" key="1">
    <citation type="submission" date="2016-10" db="EMBL/GenBank/DDBJ databases">
        <authorList>
            <person name="Varghese N."/>
            <person name="Submissions S."/>
        </authorList>
    </citation>
    <scope>NUCLEOTIDE SEQUENCE [LARGE SCALE GENOMIC DNA]</scope>
    <source>
        <strain evidence="2">Nm44</strain>
    </source>
</reference>
<proteinExistence type="predicted"/>
<gene>
    <name evidence="1" type="ORF">SAMN05421863_10889</name>
</gene>
<name>A0A1I4VQB5_9PROT</name>
<evidence type="ECO:0000313" key="1">
    <source>
        <dbReference type="EMBL" id="SFN03350.1"/>
    </source>
</evidence>
<evidence type="ECO:0000313" key="2">
    <source>
        <dbReference type="Proteomes" id="UP000183287"/>
    </source>
</evidence>
<dbReference type="RefSeq" id="WP_177198211.1">
    <property type="nucleotide sequence ID" value="NZ_FOUB01000088.1"/>
</dbReference>
<organism evidence="1 2">
    <name type="scientific">Nitrosomonas communis</name>
    <dbReference type="NCBI Taxonomy" id="44574"/>
    <lineage>
        <taxon>Bacteria</taxon>
        <taxon>Pseudomonadati</taxon>
        <taxon>Pseudomonadota</taxon>
        <taxon>Betaproteobacteria</taxon>
        <taxon>Nitrosomonadales</taxon>
        <taxon>Nitrosomonadaceae</taxon>
        <taxon>Nitrosomonas</taxon>
    </lineage>
</organism>
<keyword evidence="2" id="KW-1185">Reference proteome</keyword>
<dbReference type="AlphaFoldDB" id="A0A1I4VQB5"/>
<accession>A0A1I4VQB5</accession>
<sequence length="51" mass="5701">MAARRYLKIIEIKDMIPILAFLIILLFPSIEVNAYDAVTKAGHIACLKKNG</sequence>
<dbReference type="Proteomes" id="UP000183287">
    <property type="component" value="Unassembled WGS sequence"/>
</dbReference>
<dbReference type="EMBL" id="FOUB01000088">
    <property type="protein sequence ID" value="SFN03350.1"/>
    <property type="molecule type" value="Genomic_DNA"/>
</dbReference>
<protein>
    <submittedName>
        <fullName evidence="1">Uncharacterized protein</fullName>
    </submittedName>
</protein>